<proteinExistence type="inferred from homology"/>
<evidence type="ECO:0000256" key="5">
    <source>
        <dbReference type="PIRSR" id="PIRSR604294-1"/>
    </source>
</evidence>
<evidence type="ECO:0000256" key="2">
    <source>
        <dbReference type="ARBA" id="ARBA00022723"/>
    </source>
</evidence>
<comment type="similarity">
    <text evidence="1">Belongs to the carotenoid oxygenase family.</text>
</comment>
<evidence type="ECO:0000256" key="4">
    <source>
        <dbReference type="ARBA" id="ARBA00023004"/>
    </source>
</evidence>
<keyword evidence="3" id="KW-0560">Oxidoreductase</keyword>
<protein>
    <submittedName>
        <fullName evidence="6">Dioxygenase</fullName>
    </submittedName>
</protein>
<keyword evidence="2 5" id="KW-0479">Metal-binding</keyword>
<dbReference type="PANTHER" id="PTHR10543:SF24">
    <property type="entry name" value="CAROTENOID ISOMEROOXYGENASE"/>
    <property type="match status" value="1"/>
</dbReference>
<accession>A0A2J6SQZ7</accession>
<dbReference type="PANTHER" id="PTHR10543">
    <property type="entry name" value="BETA-CAROTENE DIOXYGENASE"/>
    <property type="match status" value="1"/>
</dbReference>
<dbReference type="STRING" id="1095630.A0A2J6SQZ7"/>
<evidence type="ECO:0000256" key="1">
    <source>
        <dbReference type="ARBA" id="ARBA00006787"/>
    </source>
</evidence>
<dbReference type="GO" id="GO:0010436">
    <property type="term" value="F:carotenoid dioxygenase activity"/>
    <property type="evidence" value="ECO:0007669"/>
    <property type="project" value="TreeGrafter"/>
</dbReference>
<feature type="binding site" evidence="5">
    <location>
        <position position="337"/>
    </location>
    <ligand>
        <name>Fe cation</name>
        <dbReference type="ChEBI" id="CHEBI:24875"/>
        <note>catalytic</note>
    </ligand>
</feature>
<gene>
    <name evidence="6" type="ORF">K444DRAFT_646885</name>
</gene>
<keyword evidence="4 5" id="KW-0408">Iron</keyword>
<dbReference type="GeneID" id="36593338"/>
<organism evidence="6 7">
    <name type="scientific">Hyaloscypha bicolor E</name>
    <dbReference type="NCBI Taxonomy" id="1095630"/>
    <lineage>
        <taxon>Eukaryota</taxon>
        <taxon>Fungi</taxon>
        <taxon>Dikarya</taxon>
        <taxon>Ascomycota</taxon>
        <taxon>Pezizomycotina</taxon>
        <taxon>Leotiomycetes</taxon>
        <taxon>Helotiales</taxon>
        <taxon>Hyaloscyphaceae</taxon>
        <taxon>Hyaloscypha</taxon>
        <taxon>Hyaloscypha bicolor</taxon>
    </lineage>
</organism>
<keyword evidence="7" id="KW-1185">Reference proteome</keyword>
<dbReference type="Pfam" id="PF03055">
    <property type="entry name" value="RPE65"/>
    <property type="match status" value="1"/>
</dbReference>
<dbReference type="GO" id="GO:0046872">
    <property type="term" value="F:metal ion binding"/>
    <property type="evidence" value="ECO:0007669"/>
    <property type="project" value="UniProtKB-KW"/>
</dbReference>
<dbReference type="RefSeq" id="XP_024730106.1">
    <property type="nucleotide sequence ID" value="XM_024885261.1"/>
</dbReference>
<sequence>MASQAESRPPILDWPNEAGFQTLHEQHDPTSLPITGSIPAYAAGVLYRTGPSSYKVGKFSCSHWFDGFGQTYRFEIIAEEDGTTRVVYNSRKANDALIDRARKAGSVGGITFGQRRDPCVGIFGKVLSIFRPAPSKESNDPSLVNVAVTLRPDMPGLPSLPPSKREIGHSPNIGIKNLWTGTDSARFKQLDPQTLEPLATSSQKSLHSRLKGPLSGAHSQTDPLTGDVFNYNLELGLHATYRIFRTSASTGETEILATFPSKAAYIHSFFLSEDYVTLAIWSSRYEKNGLKIPIEQNILEAISPFSPSNLTHWYVIDRRHGHGLIAEFESPAAFSFHSINAWQETNDEEDMDILAELIEFENLDVLHKFYYENLTSEGKNSVSFDAKFGQTSTPRLARYRLENIPAKPLKRSSHSSSKEARKAKLELTVEKSKVGELPTINPKFVTRQHRYVYGVVNRGYSSFLDGICKTDTRTGEALFWDDRGCTPGEAIFVANPAGDGEDDGVLMSVVLDGKAVGKERSFLLVLDAKTMKEMARAEVNGVVGLGFHGVHVQQSEIKV</sequence>
<dbReference type="EMBL" id="KZ613892">
    <property type="protein sequence ID" value="PMD53202.1"/>
    <property type="molecule type" value="Genomic_DNA"/>
</dbReference>
<evidence type="ECO:0000313" key="7">
    <source>
        <dbReference type="Proteomes" id="UP000235371"/>
    </source>
</evidence>
<dbReference type="InterPro" id="IPR004294">
    <property type="entry name" value="Carotenoid_Oase"/>
</dbReference>
<comment type="cofactor">
    <cofactor evidence="5">
        <name>Fe(2+)</name>
        <dbReference type="ChEBI" id="CHEBI:29033"/>
    </cofactor>
    <text evidence="5">Binds 1 Fe(2+) ion per subunit.</text>
</comment>
<dbReference type="AlphaFoldDB" id="A0A2J6SQZ7"/>
<feature type="binding site" evidence="5">
    <location>
        <position position="218"/>
    </location>
    <ligand>
        <name>Fe cation</name>
        <dbReference type="ChEBI" id="CHEBI:24875"/>
        <note>catalytic</note>
    </ligand>
</feature>
<evidence type="ECO:0000256" key="3">
    <source>
        <dbReference type="ARBA" id="ARBA00023002"/>
    </source>
</evidence>
<feature type="binding site" evidence="5">
    <location>
        <position position="267"/>
    </location>
    <ligand>
        <name>Fe cation</name>
        <dbReference type="ChEBI" id="CHEBI:24875"/>
        <note>catalytic</note>
    </ligand>
</feature>
<name>A0A2J6SQZ7_9HELO</name>
<evidence type="ECO:0000313" key="6">
    <source>
        <dbReference type="EMBL" id="PMD53202.1"/>
    </source>
</evidence>
<feature type="binding site" evidence="5">
    <location>
        <position position="548"/>
    </location>
    <ligand>
        <name>Fe cation</name>
        <dbReference type="ChEBI" id="CHEBI:24875"/>
        <note>catalytic</note>
    </ligand>
</feature>
<keyword evidence="6" id="KW-0223">Dioxygenase</keyword>
<dbReference type="OrthoDB" id="407010at2759"/>
<dbReference type="GO" id="GO:0016121">
    <property type="term" value="P:carotene catabolic process"/>
    <property type="evidence" value="ECO:0007669"/>
    <property type="project" value="TreeGrafter"/>
</dbReference>
<reference evidence="6 7" key="1">
    <citation type="submission" date="2016-04" db="EMBL/GenBank/DDBJ databases">
        <title>A degradative enzymes factory behind the ericoid mycorrhizal symbiosis.</title>
        <authorList>
            <consortium name="DOE Joint Genome Institute"/>
            <person name="Martino E."/>
            <person name="Morin E."/>
            <person name="Grelet G."/>
            <person name="Kuo A."/>
            <person name="Kohler A."/>
            <person name="Daghino S."/>
            <person name="Barry K."/>
            <person name="Choi C."/>
            <person name="Cichocki N."/>
            <person name="Clum A."/>
            <person name="Copeland A."/>
            <person name="Hainaut M."/>
            <person name="Haridas S."/>
            <person name="Labutti K."/>
            <person name="Lindquist E."/>
            <person name="Lipzen A."/>
            <person name="Khouja H.-R."/>
            <person name="Murat C."/>
            <person name="Ohm R."/>
            <person name="Olson A."/>
            <person name="Spatafora J."/>
            <person name="Veneault-Fourrey C."/>
            <person name="Henrissat B."/>
            <person name="Grigoriev I."/>
            <person name="Martin F."/>
            <person name="Perotto S."/>
        </authorList>
    </citation>
    <scope>NUCLEOTIDE SEQUENCE [LARGE SCALE GENOMIC DNA]</scope>
    <source>
        <strain evidence="6 7">E</strain>
    </source>
</reference>
<dbReference type="Proteomes" id="UP000235371">
    <property type="component" value="Unassembled WGS sequence"/>
</dbReference>
<dbReference type="InParanoid" id="A0A2J6SQZ7"/>